<reference evidence="8" key="1">
    <citation type="submission" date="2021-10" db="EMBL/GenBank/DDBJ databases">
        <authorList>
            <person name="Piombo E."/>
        </authorList>
    </citation>
    <scope>NUCLEOTIDE SEQUENCE</scope>
</reference>
<dbReference type="SUPFAM" id="SSF103473">
    <property type="entry name" value="MFS general substrate transporter"/>
    <property type="match status" value="1"/>
</dbReference>
<evidence type="ECO:0000313" key="8">
    <source>
        <dbReference type="EMBL" id="CAH0032298.1"/>
    </source>
</evidence>
<dbReference type="InterPro" id="IPR020846">
    <property type="entry name" value="MFS_dom"/>
</dbReference>
<dbReference type="Gene3D" id="1.20.1250.20">
    <property type="entry name" value="MFS general substrate transporter like domains"/>
    <property type="match status" value="1"/>
</dbReference>
<feature type="transmembrane region" description="Helical" evidence="6">
    <location>
        <begin position="85"/>
        <end position="106"/>
    </location>
</feature>
<dbReference type="AlphaFoldDB" id="A0A9N9VPE3"/>
<feature type="transmembrane region" description="Helical" evidence="6">
    <location>
        <begin position="418"/>
        <end position="435"/>
    </location>
</feature>
<feature type="region of interest" description="Disordered" evidence="5">
    <location>
        <begin position="1"/>
        <end position="32"/>
    </location>
</feature>
<sequence length="478" mass="50896">MLQPTPEPKAQSQPITKVEEAASSPEEDPPLPLIAQDDRVAKLPTWRRWVILFSVCWMALPMVFLSTSIMTAMPEIAASLNITTTSISTANACVVAAMAASALIWLPISVLIGRRRAYIVATVILILCAMGCALARNLASLTAVWAIGATTGPFFLVAGQTILADIFEPTVRGMAVGFFLGSCVSSQSIAPLVGSVIATYTTWRAIFGVLSGISFIGLVLAYFFVPRASELSNLSTHESAGKRLSRQDVLRAFNPSAVFYQWKYPGVILSNLACGLLGLNQYAILSSVRHLINPLFGLTSPLQSGLFYLAPGVGFLLGSIVGGNVSDRVVRRYIDKREGVRLAEDRLNSTPVWVLGVLPLGTFLYGWSIDKSIGGIGLPISAAFIQGFGLMASFSGLNTYAAESNPEYKTAVISGKYVVQYCFGAVGVGATVPLIDAIGAGWTFSIIAIGSIIAGILVVIIARLLVRQSPAKPRPSIF</sequence>
<feature type="transmembrane region" description="Helical" evidence="6">
    <location>
        <begin position="118"/>
        <end position="136"/>
    </location>
</feature>
<evidence type="ECO:0000256" key="6">
    <source>
        <dbReference type="SAM" id="Phobius"/>
    </source>
</evidence>
<feature type="transmembrane region" description="Helical" evidence="6">
    <location>
        <begin position="142"/>
        <end position="163"/>
    </location>
</feature>
<feature type="transmembrane region" description="Helical" evidence="6">
    <location>
        <begin position="49"/>
        <end position="73"/>
    </location>
</feature>
<evidence type="ECO:0000256" key="1">
    <source>
        <dbReference type="ARBA" id="ARBA00004141"/>
    </source>
</evidence>
<dbReference type="PROSITE" id="PS50850">
    <property type="entry name" value="MFS"/>
    <property type="match status" value="1"/>
</dbReference>
<feature type="transmembrane region" description="Helical" evidence="6">
    <location>
        <begin position="373"/>
        <end position="397"/>
    </location>
</feature>
<organism evidence="8 9">
    <name type="scientific">Clonostachys rhizophaga</name>
    <dbReference type="NCBI Taxonomy" id="160324"/>
    <lineage>
        <taxon>Eukaryota</taxon>
        <taxon>Fungi</taxon>
        <taxon>Dikarya</taxon>
        <taxon>Ascomycota</taxon>
        <taxon>Pezizomycotina</taxon>
        <taxon>Sordariomycetes</taxon>
        <taxon>Hypocreomycetidae</taxon>
        <taxon>Hypocreales</taxon>
        <taxon>Bionectriaceae</taxon>
        <taxon>Clonostachys</taxon>
    </lineage>
</organism>
<feature type="domain" description="Major facilitator superfamily (MFS) profile" evidence="7">
    <location>
        <begin position="51"/>
        <end position="466"/>
    </location>
</feature>
<dbReference type="Pfam" id="PF07690">
    <property type="entry name" value="MFS_1"/>
    <property type="match status" value="1"/>
</dbReference>
<gene>
    <name evidence="8" type="ORF">CRHIZ90672A_00002344</name>
</gene>
<feature type="transmembrane region" description="Helical" evidence="6">
    <location>
        <begin position="305"/>
        <end position="326"/>
    </location>
</feature>
<feature type="transmembrane region" description="Helical" evidence="6">
    <location>
        <begin position="203"/>
        <end position="225"/>
    </location>
</feature>
<dbReference type="GO" id="GO:0005886">
    <property type="term" value="C:plasma membrane"/>
    <property type="evidence" value="ECO:0007669"/>
    <property type="project" value="TreeGrafter"/>
</dbReference>
<protein>
    <recommendedName>
        <fullName evidence="7">Major facilitator superfamily (MFS) profile domain-containing protein</fullName>
    </recommendedName>
</protein>
<keyword evidence="4 6" id="KW-0472">Membrane</keyword>
<evidence type="ECO:0000256" key="2">
    <source>
        <dbReference type="ARBA" id="ARBA00022692"/>
    </source>
</evidence>
<proteinExistence type="predicted"/>
<dbReference type="GO" id="GO:0022857">
    <property type="term" value="F:transmembrane transporter activity"/>
    <property type="evidence" value="ECO:0007669"/>
    <property type="project" value="InterPro"/>
</dbReference>
<dbReference type="Proteomes" id="UP000696573">
    <property type="component" value="Unassembled WGS sequence"/>
</dbReference>
<dbReference type="EMBL" id="CABFNQ020000744">
    <property type="protein sequence ID" value="CAH0032298.1"/>
    <property type="molecule type" value="Genomic_DNA"/>
</dbReference>
<name>A0A9N9VPE3_9HYPO</name>
<feature type="transmembrane region" description="Helical" evidence="6">
    <location>
        <begin position="347"/>
        <end position="367"/>
    </location>
</feature>
<dbReference type="InterPro" id="IPR036259">
    <property type="entry name" value="MFS_trans_sf"/>
</dbReference>
<evidence type="ECO:0000256" key="4">
    <source>
        <dbReference type="ARBA" id="ARBA00023136"/>
    </source>
</evidence>
<comment type="subcellular location">
    <subcellularLocation>
        <location evidence="1">Membrane</location>
        <topology evidence="1">Multi-pass membrane protein</topology>
    </subcellularLocation>
</comment>
<dbReference type="OrthoDB" id="3066029at2759"/>
<feature type="transmembrane region" description="Helical" evidence="6">
    <location>
        <begin position="175"/>
        <end position="197"/>
    </location>
</feature>
<dbReference type="InterPro" id="IPR011701">
    <property type="entry name" value="MFS"/>
</dbReference>
<feature type="transmembrane region" description="Helical" evidence="6">
    <location>
        <begin position="441"/>
        <end position="466"/>
    </location>
</feature>
<keyword evidence="2 6" id="KW-0812">Transmembrane</keyword>
<dbReference type="PANTHER" id="PTHR23502">
    <property type="entry name" value="MAJOR FACILITATOR SUPERFAMILY"/>
    <property type="match status" value="1"/>
</dbReference>
<evidence type="ECO:0000313" key="9">
    <source>
        <dbReference type="Proteomes" id="UP000696573"/>
    </source>
</evidence>
<keyword evidence="9" id="KW-1185">Reference proteome</keyword>
<accession>A0A9N9VPE3</accession>
<evidence type="ECO:0000256" key="5">
    <source>
        <dbReference type="SAM" id="MobiDB-lite"/>
    </source>
</evidence>
<keyword evidence="3 6" id="KW-1133">Transmembrane helix</keyword>
<evidence type="ECO:0000259" key="7">
    <source>
        <dbReference type="PROSITE" id="PS50850"/>
    </source>
</evidence>
<comment type="caution">
    <text evidence="8">The sequence shown here is derived from an EMBL/GenBank/DDBJ whole genome shotgun (WGS) entry which is preliminary data.</text>
</comment>
<feature type="transmembrane region" description="Helical" evidence="6">
    <location>
        <begin position="266"/>
        <end position="285"/>
    </location>
</feature>
<dbReference type="PANTHER" id="PTHR23502:SF152">
    <property type="entry name" value="MAJOR FACILITATOR SUPERFAMILY (MFS) PROFILE DOMAIN-CONTAINING PROTEIN-RELATED"/>
    <property type="match status" value="1"/>
</dbReference>
<evidence type="ECO:0000256" key="3">
    <source>
        <dbReference type="ARBA" id="ARBA00022989"/>
    </source>
</evidence>